<name>A0A3S9H6K6_PANGI</name>
<dbReference type="SUPFAM" id="SSF48264">
    <property type="entry name" value="Cytochrome P450"/>
    <property type="match status" value="1"/>
</dbReference>
<dbReference type="InterPro" id="IPR001128">
    <property type="entry name" value="Cyt_P450"/>
</dbReference>
<dbReference type="InterPro" id="IPR002401">
    <property type="entry name" value="Cyt_P450_E_grp-I"/>
</dbReference>
<dbReference type="GO" id="GO:0005506">
    <property type="term" value="F:iron ion binding"/>
    <property type="evidence" value="ECO:0007669"/>
    <property type="project" value="InterPro"/>
</dbReference>
<dbReference type="GO" id="GO:0016705">
    <property type="term" value="F:oxidoreductase activity, acting on paired donors, with incorporation or reduction of molecular oxygen"/>
    <property type="evidence" value="ECO:0007669"/>
    <property type="project" value="InterPro"/>
</dbReference>
<reference evidence="11" key="2">
    <citation type="submission" date="2018-03" db="EMBL/GenBank/DDBJ databases">
        <authorList>
            <person name="Zeng Z."/>
        </authorList>
    </citation>
    <scope>NUCLEOTIDE SEQUENCE</scope>
</reference>
<gene>
    <name evidence="11" type="primary">CYP71D317</name>
</gene>
<evidence type="ECO:0000256" key="6">
    <source>
        <dbReference type="ARBA" id="ARBA00023004"/>
    </source>
</evidence>
<evidence type="ECO:0000256" key="7">
    <source>
        <dbReference type="ARBA" id="ARBA00023033"/>
    </source>
</evidence>
<comment type="cofactor">
    <cofactor evidence="1 8">
        <name>heme</name>
        <dbReference type="ChEBI" id="CHEBI:30413"/>
    </cofactor>
</comment>
<evidence type="ECO:0000256" key="10">
    <source>
        <dbReference type="SAM" id="Phobius"/>
    </source>
</evidence>
<dbReference type="PANTHER" id="PTHR47953:SF16">
    <property type="entry name" value="CYTOCHROME P450 71D8"/>
    <property type="match status" value="1"/>
</dbReference>
<dbReference type="FunFam" id="1.10.630.10:FF:000008">
    <property type="entry name" value="Cytochrome P450 71D8"/>
    <property type="match status" value="1"/>
</dbReference>
<accession>A0A3S9H6K6</accession>
<dbReference type="Gene3D" id="1.10.630.10">
    <property type="entry name" value="Cytochrome P450"/>
    <property type="match status" value="1"/>
</dbReference>
<dbReference type="PANTHER" id="PTHR47953">
    <property type="entry name" value="OS08G0105600 PROTEIN"/>
    <property type="match status" value="1"/>
</dbReference>
<evidence type="ECO:0000313" key="11">
    <source>
        <dbReference type="EMBL" id="AZP01950.1"/>
    </source>
</evidence>
<dbReference type="InterPro" id="IPR036396">
    <property type="entry name" value="Cyt_P450_sf"/>
</dbReference>
<feature type="transmembrane region" description="Helical" evidence="10">
    <location>
        <begin position="6"/>
        <end position="25"/>
    </location>
</feature>
<dbReference type="PRINTS" id="PR00463">
    <property type="entry name" value="EP450I"/>
</dbReference>
<comment type="similarity">
    <text evidence="2 9">Belongs to the cytochrome P450 family.</text>
</comment>
<dbReference type="InterPro" id="IPR017972">
    <property type="entry name" value="Cyt_P450_CS"/>
</dbReference>
<feature type="binding site" description="axial binding residue" evidence="8">
    <location>
        <position position="450"/>
    </location>
    <ligand>
        <name>heme</name>
        <dbReference type="ChEBI" id="CHEBI:30413"/>
    </ligand>
    <ligandPart>
        <name>Fe</name>
        <dbReference type="ChEBI" id="CHEBI:18248"/>
    </ligandPart>
</feature>
<keyword evidence="7 9" id="KW-0503">Monooxygenase</keyword>
<dbReference type="AlphaFoldDB" id="A0A3S9H6K6"/>
<keyword evidence="5 9" id="KW-0560">Oxidoreductase</keyword>
<keyword evidence="10" id="KW-1133">Transmembrane helix</keyword>
<reference evidence="11" key="1">
    <citation type="journal article" date="2018" name="Acta Biochim. Biophys. Sin.">
        <title>Transcriptomics-based identification and characterization of 11 CYP450 genes of Panax ginseng responsive to MeJA.</title>
        <authorList>
            <person name="Zeng X."/>
            <person name="Luo T."/>
            <person name="Li J."/>
            <person name="Li G."/>
            <person name="Zhou D."/>
            <person name="Liu T."/>
            <person name="Zou X."/>
            <person name="Pandey A."/>
            <person name="Luo Z."/>
        </authorList>
    </citation>
    <scope>NUCLEOTIDE SEQUENCE</scope>
</reference>
<proteinExistence type="evidence at transcript level"/>
<sequence length="514" mass="58247">MEFQYSLFSIISTSLASILFLFLLINKLLKRSSQAAHKLPPGPWKLPLIGNLMQVAASNPIPHRGLLELSRKHGPLMHLQLGKIPAIVVSSPRVAKEVLKTHDLAFADRPDMLLGKIMLANSRDIVLAPYGDYWRQMRKISTSELLSANKVRSFRNVREEESWQLIDSIRSSLGSPINYSTKVTGMANAIICRATIGKKCKYQDELIEVVEDIAYWGSGFFMADLFPKLKFLEYITGMRPKLEDMRRKLDHIFGHIINEHREKLATRKEQNIHDADEDLIDVLLRINESQRLEFPITSNDIQGITLDMFTAGTDSTSATLQWIMSELMRNPRVMEKAQAEVRQALKGKTIIYEADIQGLGYLKLVVKETLRLHAPVPLLVPRECRKQCEIDGYTIPVGTKVIVNAWAIARDPEHWVDADSFIPERFENGSMDYIGTNFEYIPFGAGRRVCAGIAFAAATIELPLAQLLYYFDWKLPNDMKPEDVDMEESNGATATRKNNLILIPTLHSPSLELK</sequence>
<evidence type="ECO:0000256" key="8">
    <source>
        <dbReference type="PIRSR" id="PIRSR602401-1"/>
    </source>
</evidence>
<evidence type="ECO:0000256" key="4">
    <source>
        <dbReference type="ARBA" id="ARBA00022723"/>
    </source>
</evidence>
<evidence type="ECO:0000256" key="5">
    <source>
        <dbReference type="ARBA" id="ARBA00023002"/>
    </source>
</evidence>
<dbReference type="InterPro" id="IPR052306">
    <property type="entry name" value="CYP450_71D"/>
</dbReference>
<dbReference type="GO" id="GO:0020037">
    <property type="term" value="F:heme binding"/>
    <property type="evidence" value="ECO:0007669"/>
    <property type="project" value="InterPro"/>
</dbReference>
<keyword evidence="6 8" id="KW-0408">Iron</keyword>
<dbReference type="PROSITE" id="PS00086">
    <property type="entry name" value="CYTOCHROME_P450"/>
    <property type="match status" value="1"/>
</dbReference>
<keyword evidence="4 8" id="KW-0479">Metal-binding</keyword>
<evidence type="ECO:0000256" key="9">
    <source>
        <dbReference type="RuleBase" id="RU000461"/>
    </source>
</evidence>
<keyword evidence="10" id="KW-0812">Transmembrane</keyword>
<dbReference type="PRINTS" id="PR00385">
    <property type="entry name" value="P450"/>
</dbReference>
<evidence type="ECO:0000256" key="3">
    <source>
        <dbReference type="ARBA" id="ARBA00022617"/>
    </source>
</evidence>
<dbReference type="EMBL" id="MH117975">
    <property type="protein sequence ID" value="AZP01950.1"/>
    <property type="molecule type" value="mRNA"/>
</dbReference>
<organism evidence="11">
    <name type="scientific">Panax ginseng</name>
    <name type="common">Korean ginseng</name>
    <dbReference type="NCBI Taxonomy" id="4054"/>
    <lineage>
        <taxon>Eukaryota</taxon>
        <taxon>Viridiplantae</taxon>
        <taxon>Streptophyta</taxon>
        <taxon>Embryophyta</taxon>
        <taxon>Tracheophyta</taxon>
        <taxon>Spermatophyta</taxon>
        <taxon>Magnoliopsida</taxon>
        <taxon>eudicotyledons</taxon>
        <taxon>Gunneridae</taxon>
        <taxon>Pentapetalae</taxon>
        <taxon>asterids</taxon>
        <taxon>campanulids</taxon>
        <taxon>Apiales</taxon>
        <taxon>Araliaceae</taxon>
        <taxon>Panax</taxon>
    </lineage>
</organism>
<evidence type="ECO:0000256" key="1">
    <source>
        <dbReference type="ARBA" id="ARBA00001971"/>
    </source>
</evidence>
<dbReference type="GO" id="GO:0004497">
    <property type="term" value="F:monooxygenase activity"/>
    <property type="evidence" value="ECO:0007669"/>
    <property type="project" value="UniProtKB-KW"/>
</dbReference>
<evidence type="ECO:0000256" key="2">
    <source>
        <dbReference type="ARBA" id="ARBA00010617"/>
    </source>
</evidence>
<dbReference type="Pfam" id="PF00067">
    <property type="entry name" value="p450"/>
    <property type="match status" value="1"/>
</dbReference>
<protein>
    <submittedName>
        <fullName evidence="11">Cytochrome P450 CYP71D317</fullName>
    </submittedName>
</protein>
<dbReference type="CDD" id="cd11072">
    <property type="entry name" value="CYP71-like"/>
    <property type="match status" value="1"/>
</dbReference>
<keyword evidence="10" id="KW-0472">Membrane</keyword>
<keyword evidence="3 8" id="KW-0349">Heme</keyword>